<evidence type="ECO:0000313" key="1">
    <source>
        <dbReference type="EMBL" id="KAJ7958510.1"/>
    </source>
</evidence>
<comment type="caution">
    <text evidence="1">The sequence shown here is derived from an EMBL/GenBank/DDBJ whole genome shotgun (WGS) entry which is preliminary data.</text>
</comment>
<dbReference type="EMBL" id="JARAOO010000008">
    <property type="protein sequence ID" value="KAJ7958510.1"/>
    <property type="molecule type" value="Genomic_DNA"/>
</dbReference>
<dbReference type="AlphaFoldDB" id="A0AAD7LK46"/>
<dbReference type="KEGG" id="qsa:O6P43_019230"/>
<accession>A0AAD7LK46</accession>
<evidence type="ECO:0000313" key="2">
    <source>
        <dbReference type="Proteomes" id="UP001163823"/>
    </source>
</evidence>
<name>A0AAD7LK46_QUISA</name>
<dbReference type="Proteomes" id="UP001163823">
    <property type="component" value="Chromosome 8"/>
</dbReference>
<keyword evidence="2" id="KW-1185">Reference proteome</keyword>
<organism evidence="1 2">
    <name type="scientific">Quillaja saponaria</name>
    <name type="common">Soap bark tree</name>
    <dbReference type="NCBI Taxonomy" id="32244"/>
    <lineage>
        <taxon>Eukaryota</taxon>
        <taxon>Viridiplantae</taxon>
        <taxon>Streptophyta</taxon>
        <taxon>Embryophyta</taxon>
        <taxon>Tracheophyta</taxon>
        <taxon>Spermatophyta</taxon>
        <taxon>Magnoliopsida</taxon>
        <taxon>eudicotyledons</taxon>
        <taxon>Gunneridae</taxon>
        <taxon>Pentapetalae</taxon>
        <taxon>rosids</taxon>
        <taxon>fabids</taxon>
        <taxon>Fabales</taxon>
        <taxon>Quillajaceae</taxon>
        <taxon>Quillaja</taxon>
    </lineage>
</organism>
<proteinExistence type="predicted"/>
<sequence>MSWWQMTNSTYCMYKLHMMVTGLAWLIAQRISLEKEKKNYVRVKSAKAQTLTSTRRRFLSKYSVLPHLRHEEYTTDQNS</sequence>
<reference evidence="1" key="1">
    <citation type="journal article" date="2023" name="Science">
        <title>Elucidation of the pathway for biosynthesis of saponin adjuvants from the soapbark tree.</title>
        <authorList>
            <person name="Reed J."/>
            <person name="Orme A."/>
            <person name="El-Demerdash A."/>
            <person name="Owen C."/>
            <person name="Martin L.B.B."/>
            <person name="Misra R.C."/>
            <person name="Kikuchi S."/>
            <person name="Rejzek M."/>
            <person name="Martin A.C."/>
            <person name="Harkess A."/>
            <person name="Leebens-Mack J."/>
            <person name="Louveau T."/>
            <person name="Stephenson M.J."/>
            <person name="Osbourn A."/>
        </authorList>
    </citation>
    <scope>NUCLEOTIDE SEQUENCE</scope>
    <source>
        <strain evidence="1">S10</strain>
    </source>
</reference>
<protein>
    <submittedName>
        <fullName evidence="1">Uncharacterized protein</fullName>
    </submittedName>
</protein>
<gene>
    <name evidence="1" type="ORF">O6P43_019230</name>
</gene>